<keyword evidence="2 5" id="KW-0812">Transmembrane</keyword>
<protein>
    <recommendedName>
        <fullName evidence="6">HemY N-terminal domain-containing protein</fullName>
    </recommendedName>
</protein>
<feature type="domain" description="HemY N-terminal" evidence="6">
    <location>
        <begin position="27"/>
        <end position="133"/>
    </location>
</feature>
<evidence type="ECO:0000256" key="3">
    <source>
        <dbReference type="ARBA" id="ARBA00022989"/>
    </source>
</evidence>
<evidence type="ECO:0000256" key="2">
    <source>
        <dbReference type="ARBA" id="ARBA00022692"/>
    </source>
</evidence>
<dbReference type="Gene3D" id="1.25.40.10">
    <property type="entry name" value="Tetratricopeptide repeat domain"/>
    <property type="match status" value="1"/>
</dbReference>
<keyword evidence="4 5" id="KW-0472">Membrane</keyword>
<name>A0ABS5IBC2_9PROT</name>
<dbReference type="Proteomes" id="UP000680714">
    <property type="component" value="Unassembled WGS sequence"/>
</dbReference>
<dbReference type="InterPro" id="IPR010817">
    <property type="entry name" value="HemY_N"/>
</dbReference>
<sequence>MARRLFLFALVVAALVGGAVWLADRPGSVTIHWQGWRVDTSVPVLISAMLAFMAVVTVLVRLVGSIIAAPGRFLAIRRERRRRQGYAALSDGLAAVAAGDRRSAGKLARRADKLLADPVLTGLLTAQAAELAGDEGEAEKRLSAMVERPQTALLGLKGLLTLAQRHGDNAGALDYARRAWALGVPVEGLAASLFDLQARAGQWVEAEATLAEARKRRALPVEDIRHRQALVHFERSVRAEQDGDQAGALALAVKAHQGDFTLVEATVRATRLLHRAGKDRKAAAALITTWQVAPHPILVEAMIALAPAETPLQRVKRLEKLVKANPDAADGHIALAEAALAAKLWGQARTHLELAAAQRPSGGVYILLARLEREERQDEPAAQAWLLKVAAAPGEPAWYCAACGKPADGWTSACPACGAVDGLHWRQPAQALLPVPV</sequence>
<dbReference type="InterPro" id="IPR011990">
    <property type="entry name" value="TPR-like_helical_dom_sf"/>
</dbReference>
<evidence type="ECO:0000313" key="7">
    <source>
        <dbReference type="EMBL" id="MBR9971566.1"/>
    </source>
</evidence>
<gene>
    <name evidence="7" type="ORF">KEC16_07560</name>
</gene>
<keyword evidence="8" id="KW-1185">Reference proteome</keyword>
<evidence type="ECO:0000313" key="8">
    <source>
        <dbReference type="Proteomes" id="UP000680714"/>
    </source>
</evidence>
<dbReference type="Pfam" id="PF07219">
    <property type="entry name" value="HemY_N"/>
    <property type="match status" value="1"/>
</dbReference>
<evidence type="ECO:0000256" key="5">
    <source>
        <dbReference type="SAM" id="Phobius"/>
    </source>
</evidence>
<dbReference type="RefSeq" id="WP_211547462.1">
    <property type="nucleotide sequence ID" value="NZ_JAGTUF010000005.1"/>
</dbReference>
<reference evidence="7 8" key="1">
    <citation type="submission" date="2021-04" db="EMBL/GenBank/DDBJ databases">
        <title>Magnetospirillum sulfuroxidans sp. nov., a facultative chemolithoautotrophic sulfur-oxidizing alphaproteobacterium isolated from freshwater sediment and proposals for Paramagetospirillum gen. nov., and Magnetospirillaceae fam. nov.</title>
        <authorList>
            <person name="Koziaeva V."/>
            <person name="Geelhoed J.S."/>
            <person name="Sorokin D.Y."/>
            <person name="Grouzdev D.S."/>
        </authorList>
    </citation>
    <scope>NUCLEOTIDE SEQUENCE [LARGE SCALE GENOMIC DNA]</scope>
    <source>
        <strain evidence="7 8">J10</strain>
    </source>
</reference>
<dbReference type="EMBL" id="JAGTUF010000005">
    <property type="protein sequence ID" value="MBR9971566.1"/>
    <property type="molecule type" value="Genomic_DNA"/>
</dbReference>
<proteinExistence type="predicted"/>
<evidence type="ECO:0000259" key="6">
    <source>
        <dbReference type="Pfam" id="PF07219"/>
    </source>
</evidence>
<organism evidence="7 8">
    <name type="scientific">Magnetospirillum sulfuroxidans</name>
    <dbReference type="NCBI Taxonomy" id="611300"/>
    <lineage>
        <taxon>Bacteria</taxon>
        <taxon>Pseudomonadati</taxon>
        <taxon>Pseudomonadota</taxon>
        <taxon>Alphaproteobacteria</taxon>
        <taxon>Rhodospirillales</taxon>
        <taxon>Rhodospirillaceae</taxon>
        <taxon>Magnetospirillum</taxon>
    </lineage>
</organism>
<accession>A0ABS5IBC2</accession>
<comment type="caution">
    <text evidence="7">The sequence shown here is derived from an EMBL/GenBank/DDBJ whole genome shotgun (WGS) entry which is preliminary data.</text>
</comment>
<feature type="transmembrane region" description="Helical" evidence="5">
    <location>
        <begin position="46"/>
        <end position="74"/>
    </location>
</feature>
<evidence type="ECO:0000256" key="4">
    <source>
        <dbReference type="ARBA" id="ARBA00023136"/>
    </source>
</evidence>
<keyword evidence="3 5" id="KW-1133">Transmembrane helix</keyword>
<evidence type="ECO:0000256" key="1">
    <source>
        <dbReference type="ARBA" id="ARBA00004370"/>
    </source>
</evidence>
<comment type="subcellular location">
    <subcellularLocation>
        <location evidence="1">Membrane</location>
    </subcellularLocation>
</comment>